<dbReference type="Pfam" id="PF01922">
    <property type="entry name" value="SRP19"/>
    <property type="match status" value="1"/>
</dbReference>
<dbReference type="InterPro" id="IPR036521">
    <property type="entry name" value="SRP19-like_sf"/>
</dbReference>
<keyword evidence="7" id="KW-1185">Reference proteome</keyword>
<dbReference type="AlphaFoldDB" id="A0AAD9IFQ1"/>
<dbReference type="PANTHER" id="PTHR17453:SF0">
    <property type="entry name" value="SIGNAL RECOGNITION PARTICLE 19 KDA PROTEIN"/>
    <property type="match status" value="1"/>
</dbReference>
<name>A0AAD9IFQ1_PROWI</name>
<protein>
    <submittedName>
        <fullName evidence="6">Uncharacterized protein</fullName>
    </submittedName>
</protein>
<keyword evidence="3" id="KW-0733">Signal recognition particle</keyword>
<feature type="compositionally biased region" description="Basic residues" evidence="5">
    <location>
        <begin position="142"/>
        <end position="154"/>
    </location>
</feature>
<dbReference type="SUPFAM" id="SSF69695">
    <property type="entry name" value="SRP19"/>
    <property type="match status" value="1"/>
</dbReference>
<comment type="caution">
    <text evidence="6">The sequence shown here is derived from an EMBL/GenBank/DDBJ whole genome shotgun (WGS) entry which is preliminary data.</text>
</comment>
<comment type="subcellular location">
    <subcellularLocation>
        <location evidence="1">Cytoplasm</location>
    </subcellularLocation>
</comment>
<dbReference type="GO" id="GO:0005786">
    <property type="term" value="C:signal recognition particle, endoplasmic reticulum targeting"/>
    <property type="evidence" value="ECO:0007669"/>
    <property type="project" value="UniProtKB-KW"/>
</dbReference>
<evidence type="ECO:0000256" key="5">
    <source>
        <dbReference type="SAM" id="MobiDB-lite"/>
    </source>
</evidence>
<proteinExistence type="predicted"/>
<accession>A0AAD9IFQ1</accession>
<evidence type="ECO:0000256" key="1">
    <source>
        <dbReference type="ARBA" id="ARBA00004496"/>
    </source>
</evidence>
<feature type="region of interest" description="Disordered" evidence="5">
    <location>
        <begin position="128"/>
        <end position="154"/>
    </location>
</feature>
<evidence type="ECO:0000313" key="7">
    <source>
        <dbReference type="Proteomes" id="UP001255856"/>
    </source>
</evidence>
<dbReference type="GO" id="GO:0006617">
    <property type="term" value="P:SRP-dependent cotranslational protein targeting to membrane, signal sequence recognition"/>
    <property type="evidence" value="ECO:0007669"/>
    <property type="project" value="TreeGrafter"/>
</dbReference>
<dbReference type="Gene3D" id="3.30.56.30">
    <property type="entry name" value="Signal recognition particle, SRP19-like subunit"/>
    <property type="match status" value="1"/>
</dbReference>
<reference evidence="6" key="1">
    <citation type="submission" date="2021-01" db="EMBL/GenBank/DDBJ databases">
        <authorList>
            <person name="Eckstrom K.M.E."/>
        </authorList>
    </citation>
    <scope>NUCLEOTIDE SEQUENCE</scope>
    <source>
        <strain evidence="6">UVCC 0001</strain>
    </source>
</reference>
<gene>
    <name evidence="6" type="ORF">QBZ16_004416</name>
</gene>
<evidence type="ECO:0000256" key="4">
    <source>
        <dbReference type="ARBA" id="ARBA00023274"/>
    </source>
</evidence>
<dbReference type="InterPro" id="IPR002778">
    <property type="entry name" value="Signal_recog_particle_SRP19"/>
</dbReference>
<feature type="compositionally biased region" description="Low complexity" evidence="5">
    <location>
        <begin position="128"/>
        <end position="141"/>
    </location>
</feature>
<dbReference type="Proteomes" id="UP001255856">
    <property type="component" value="Unassembled WGS sequence"/>
</dbReference>
<evidence type="ECO:0000256" key="3">
    <source>
        <dbReference type="ARBA" id="ARBA00023135"/>
    </source>
</evidence>
<dbReference type="GO" id="GO:0008312">
    <property type="term" value="F:7S RNA binding"/>
    <property type="evidence" value="ECO:0007669"/>
    <property type="project" value="InterPro"/>
</dbReference>
<organism evidence="6 7">
    <name type="scientific">Prototheca wickerhamii</name>
    <dbReference type="NCBI Taxonomy" id="3111"/>
    <lineage>
        <taxon>Eukaryota</taxon>
        <taxon>Viridiplantae</taxon>
        <taxon>Chlorophyta</taxon>
        <taxon>core chlorophytes</taxon>
        <taxon>Trebouxiophyceae</taxon>
        <taxon>Chlorellales</taxon>
        <taxon>Chlorellaceae</taxon>
        <taxon>Prototheca</taxon>
    </lineage>
</organism>
<evidence type="ECO:0000313" key="6">
    <source>
        <dbReference type="EMBL" id="KAK2077571.1"/>
    </source>
</evidence>
<keyword evidence="4" id="KW-0687">Ribonucleoprotein</keyword>
<evidence type="ECO:0000256" key="2">
    <source>
        <dbReference type="ARBA" id="ARBA00022490"/>
    </source>
</evidence>
<keyword evidence="2" id="KW-0963">Cytoplasm</keyword>
<sequence length="154" mass="16329">MALVHDSRVIVYPNYVNADRTVAQGRRVPRVPGAEDPTAPEIYDVVVTGLKLPAALENKCYPREALLRGRVRVSLRGEDGKPLNPNVPTRTALLRQIAELLPKHPNRLNKPRVQGGLQAEAAAAASAAAAAEDGGSASKSAAGKKKAVAGKKKR</sequence>
<dbReference type="PANTHER" id="PTHR17453">
    <property type="entry name" value="SIGNAL RECOGNITION PARTICLE 19 KD PROTEIN"/>
    <property type="match status" value="1"/>
</dbReference>
<dbReference type="EMBL" id="JASFZW010000006">
    <property type="protein sequence ID" value="KAK2077571.1"/>
    <property type="molecule type" value="Genomic_DNA"/>
</dbReference>